<proteinExistence type="predicted"/>
<evidence type="ECO:0000313" key="1">
    <source>
        <dbReference type="EMBL" id="EFE49958.1"/>
    </source>
</evidence>
<reference evidence="1 2" key="1">
    <citation type="submission" date="2010-02" db="EMBL/GenBank/DDBJ databases">
        <authorList>
            <person name="Weinstock G."/>
            <person name="Sodergren E."/>
            <person name="Clifton S."/>
            <person name="Fulton L."/>
            <person name="Fulton B."/>
            <person name="Courtney L."/>
            <person name="Fronick C."/>
            <person name="Harrison M."/>
            <person name="Strong C."/>
            <person name="Farmer C."/>
            <person name="Delahaunty K."/>
            <person name="Markovic C."/>
            <person name="Hall O."/>
            <person name="Minx P."/>
            <person name="Tomlinson C."/>
            <person name="Mitreva M."/>
            <person name="Nelson J."/>
            <person name="Hou S."/>
            <person name="Wollam A."/>
            <person name="Pepin K.H."/>
            <person name="Johnson M."/>
            <person name="Bhonagiri V."/>
            <person name="Zhang X."/>
            <person name="Suruliraj S."/>
            <person name="Warren W."/>
            <person name="Chinwalla A."/>
            <person name="Mardis E.R."/>
            <person name="Wilson R.K."/>
        </authorList>
    </citation>
    <scope>NUCLEOTIDE SEQUENCE [LARGE SCALE GENOMIC DNA]</scope>
    <source>
        <strain evidence="1 2">ATCC 29315</strain>
    </source>
</reference>
<organism evidence="1 2">
    <name type="scientific">Neisseria elongata subsp. glycolytica ATCC 29315</name>
    <dbReference type="NCBI Taxonomy" id="546263"/>
    <lineage>
        <taxon>Bacteria</taxon>
        <taxon>Pseudomonadati</taxon>
        <taxon>Pseudomonadota</taxon>
        <taxon>Betaproteobacteria</taxon>
        <taxon>Neisseriales</taxon>
        <taxon>Neisseriaceae</taxon>
        <taxon>Neisseria</taxon>
    </lineage>
</organism>
<evidence type="ECO:0000313" key="2">
    <source>
        <dbReference type="Proteomes" id="UP000005536"/>
    </source>
</evidence>
<gene>
    <name evidence="1" type="ORF">NEIELOOT_01212</name>
</gene>
<dbReference type="EMBL" id="ADBF01000030">
    <property type="protein sequence ID" value="EFE49958.1"/>
    <property type="molecule type" value="Genomic_DNA"/>
</dbReference>
<dbReference type="Proteomes" id="UP000005536">
    <property type="component" value="Unassembled WGS sequence"/>
</dbReference>
<comment type="caution">
    <text evidence="1">The sequence shown here is derived from an EMBL/GenBank/DDBJ whole genome shotgun (WGS) entry which is preliminary data.</text>
</comment>
<name>D4DQ76_NEIEG</name>
<accession>D4DQ76</accession>
<protein>
    <submittedName>
        <fullName evidence="1">Uncharacterized protein</fullName>
    </submittedName>
</protein>
<sequence length="81" mass="9606">MRRWYSWLLPIGSAFRPSETIEAAVYTLFRRPEQAAAPSSAPFFRFCRGKRRNFLEKIPSAFKILRFLRHTACRRHFSNQG</sequence>
<dbReference type="AlphaFoldDB" id="D4DQ76"/>